<protein>
    <recommendedName>
        <fullName evidence="3">Trypsin-like peptidase domain-containing protein</fullName>
    </recommendedName>
</protein>
<comment type="caution">
    <text evidence="1">The sequence shown here is derived from an EMBL/GenBank/DDBJ whole genome shotgun (WGS) entry which is preliminary data.</text>
</comment>
<reference evidence="2" key="1">
    <citation type="submission" date="2017-09" db="EMBL/GenBank/DDBJ databases">
        <title>FDA dAtabase for Regulatory Grade micrObial Sequences (FDA-ARGOS): Supporting development and validation of Infectious Disease Dx tests.</title>
        <authorList>
            <person name="Minogue T."/>
            <person name="Wolcott M."/>
            <person name="Wasieloski L."/>
            <person name="Aguilar W."/>
            <person name="Moore D."/>
            <person name="Tallon L."/>
            <person name="Sadzewicz L."/>
            <person name="Ott S."/>
            <person name="Zhao X."/>
            <person name="Nagaraj S."/>
            <person name="Vavikolanu K."/>
            <person name="Aluvathingal J."/>
            <person name="Nadendla S."/>
            <person name="Sichtig H."/>
        </authorList>
    </citation>
    <scope>NUCLEOTIDE SEQUENCE [LARGE SCALE GENOMIC DNA]</scope>
    <source>
        <strain evidence="2">FDAARGOS_404</strain>
    </source>
</reference>
<dbReference type="EMBL" id="PDLK01000002">
    <property type="protein sequence ID" value="PHH04267.1"/>
    <property type="molecule type" value="Genomic_DNA"/>
</dbReference>
<evidence type="ECO:0000313" key="2">
    <source>
        <dbReference type="Proteomes" id="UP000222768"/>
    </source>
</evidence>
<accession>A0A855EL62</accession>
<dbReference type="SUPFAM" id="SSF50494">
    <property type="entry name" value="Trypsin-like serine proteases"/>
    <property type="match status" value="1"/>
</dbReference>
<evidence type="ECO:0000313" key="1">
    <source>
        <dbReference type="EMBL" id="PHH04267.1"/>
    </source>
</evidence>
<name>A0A855EL62_9ENTR</name>
<proteinExistence type="predicted"/>
<dbReference type="InterPro" id="IPR009003">
    <property type="entry name" value="Peptidase_S1_PA"/>
</dbReference>
<dbReference type="Proteomes" id="UP000222768">
    <property type="component" value="Unassembled WGS sequence"/>
</dbReference>
<gene>
    <name evidence="1" type="ORF">CRX53_09910</name>
</gene>
<dbReference type="OrthoDB" id="6535212at2"/>
<dbReference type="AlphaFoldDB" id="A0A855EL62"/>
<evidence type="ECO:0008006" key="3">
    <source>
        <dbReference type="Google" id="ProtNLM"/>
    </source>
</evidence>
<dbReference type="RefSeq" id="WP_032618176.1">
    <property type="nucleotide sequence ID" value="NZ_CBCYCG010000018.1"/>
</dbReference>
<sequence>MKRPHLALAALMASLTLLGCVVMSGTSRTDFTATRQADLVFIGLPAPLNWLAAGMQGTTFPVSSTLSLTAAHVAVPLLKPIKAQHPLCDVAVIGDNNRGKIVHQLAYARAGRNVTLFGYSAINSLPKSSMGKIDGFVKRDGCYYGVITGAGAVSGMSGGPVVDSLTGETVGIITNVIPGKGAVVFIAVQDFTNLLDRMRIPYKTY</sequence>
<dbReference type="PROSITE" id="PS51257">
    <property type="entry name" value="PROKAR_LIPOPROTEIN"/>
    <property type="match status" value="1"/>
</dbReference>
<dbReference type="InterPro" id="IPR043504">
    <property type="entry name" value="Peptidase_S1_PA_chymotrypsin"/>
</dbReference>
<organism evidence="1 2">
    <name type="scientific">Leclercia adecarboxylata</name>
    <dbReference type="NCBI Taxonomy" id="83655"/>
    <lineage>
        <taxon>Bacteria</taxon>
        <taxon>Pseudomonadati</taxon>
        <taxon>Pseudomonadota</taxon>
        <taxon>Gammaproteobacteria</taxon>
        <taxon>Enterobacterales</taxon>
        <taxon>Enterobacteriaceae</taxon>
        <taxon>Leclercia</taxon>
    </lineage>
</organism>
<dbReference type="Gene3D" id="2.40.10.10">
    <property type="entry name" value="Trypsin-like serine proteases"/>
    <property type="match status" value="1"/>
</dbReference>